<organism evidence="7 8">
    <name type="scientific">Nicrophorus vespilloides</name>
    <name type="common">Boreal carrion beetle</name>
    <dbReference type="NCBI Taxonomy" id="110193"/>
    <lineage>
        <taxon>Eukaryota</taxon>
        <taxon>Metazoa</taxon>
        <taxon>Ecdysozoa</taxon>
        <taxon>Arthropoda</taxon>
        <taxon>Hexapoda</taxon>
        <taxon>Insecta</taxon>
        <taxon>Pterygota</taxon>
        <taxon>Neoptera</taxon>
        <taxon>Endopterygota</taxon>
        <taxon>Coleoptera</taxon>
        <taxon>Polyphaga</taxon>
        <taxon>Staphyliniformia</taxon>
        <taxon>Silphidae</taxon>
        <taxon>Nicrophorinae</taxon>
        <taxon>Nicrophorus</taxon>
    </lineage>
</organism>
<comment type="subcellular location">
    <subcellularLocation>
        <location evidence="1">Membrane</location>
        <topology evidence="1">Multi-pass membrane protein</topology>
    </subcellularLocation>
</comment>
<evidence type="ECO:0000256" key="6">
    <source>
        <dbReference type="SAM" id="Phobius"/>
    </source>
</evidence>
<gene>
    <name evidence="8" type="primary">LOC108565962</name>
</gene>
<keyword evidence="3 6" id="KW-0812">Transmembrane</keyword>
<dbReference type="Pfam" id="PF10190">
    <property type="entry name" value="Tmemb_170"/>
    <property type="match status" value="1"/>
</dbReference>
<protein>
    <submittedName>
        <fullName evidence="8">Transmembrane protein 170A</fullName>
    </submittedName>
</protein>
<dbReference type="PANTHER" id="PTHR22779">
    <property type="entry name" value="SD17342P"/>
    <property type="match status" value="1"/>
</dbReference>
<name>A0ABM1N2T4_NICVS</name>
<keyword evidence="4 6" id="KW-1133">Transmembrane helix</keyword>
<dbReference type="Proteomes" id="UP000695000">
    <property type="component" value="Unplaced"/>
</dbReference>
<sequence>MSMDSLGTVLGLQCDPLNSFTKMWYHVFLWALFSSFLVHVIAASIAFLTLRKHKFGKFFPILIVVMGVVTPLISGIVSSAAIASVYRFSSLPMQPLYACFWGVGQTVLYCCVGFTRILATL</sequence>
<proteinExistence type="inferred from homology"/>
<evidence type="ECO:0000313" key="7">
    <source>
        <dbReference type="Proteomes" id="UP000695000"/>
    </source>
</evidence>
<accession>A0ABM1N2T4</accession>
<dbReference type="GeneID" id="108565962"/>
<dbReference type="InterPro" id="IPR019334">
    <property type="entry name" value="TMEM170A/B/YPR153W-like"/>
</dbReference>
<feature type="transmembrane region" description="Helical" evidence="6">
    <location>
        <begin position="95"/>
        <end position="119"/>
    </location>
</feature>
<keyword evidence="7" id="KW-1185">Reference proteome</keyword>
<feature type="transmembrane region" description="Helical" evidence="6">
    <location>
        <begin position="27"/>
        <end position="49"/>
    </location>
</feature>
<evidence type="ECO:0000256" key="1">
    <source>
        <dbReference type="ARBA" id="ARBA00004141"/>
    </source>
</evidence>
<evidence type="ECO:0000256" key="5">
    <source>
        <dbReference type="ARBA" id="ARBA00023136"/>
    </source>
</evidence>
<evidence type="ECO:0000256" key="2">
    <source>
        <dbReference type="ARBA" id="ARBA00006325"/>
    </source>
</evidence>
<comment type="similarity">
    <text evidence="2">Belongs to the TMEM170 family.</text>
</comment>
<dbReference type="PANTHER" id="PTHR22779:SF6">
    <property type="entry name" value="SD17342P"/>
    <property type="match status" value="1"/>
</dbReference>
<feature type="transmembrane region" description="Helical" evidence="6">
    <location>
        <begin position="61"/>
        <end position="83"/>
    </location>
</feature>
<evidence type="ECO:0000256" key="4">
    <source>
        <dbReference type="ARBA" id="ARBA00022989"/>
    </source>
</evidence>
<keyword evidence="5 6" id="KW-0472">Membrane</keyword>
<evidence type="ECO:0000313" key="8">
    <source>
        <dbReference type="RefSeq" id="XP_017781134.1"/>
    </source>
</evidence>
<dbReference type="RefSeq" id="XP_017781134.1">
    <property type="nucleotide sequence ID" value="XM_017925645.1"/>
</dbReference>
<evidence type="ECO:0000256" key="3">
    <source>
        <dbReference type="ARBA" id="ARBA00022692"/>
    </source>
</evidence>
<reference evidence="8" key="1">
    <citation type="submission" date="2025-08" db="UniProtKB">
        <authorList>
            <consortium name="RefSeq"/>
        </authorList>
    </citation>
    <scope>IDENTIFICATION</scope>
    <source>
        <tissue evidence="8">Whole Larva</tissue>
    </source>
</reference>